<keyword evidence="1" id="KW-0812">Transmembrane</keyword>
<keyword evidence="1" id="KW-1133">Transmembrane helix</keyword>
<dbReference type="RefSeq" id="WP_353862198.1">
    <property type="nucleotide sequence ID" value="NZ_CP088295.1"/>
</dbReference>
<evidence type="ECO:0000256" key="1">
    <source>
        <dbReference type="SAM" id="Phobius"/>
    </source>
</evidence>
<accession>A0ABY5PAE2</accession>
<dbReference type="EMBL" id="CP088295">
    <property type="protein sequence ID" value="UUY01644.1"/>
    <property type="molecule type" value="Genomic_DNA"/>
</dbReference>
<keyword evidence="4" id="KW-1185">Reference proteome</keyword>
<proteinExistence type="predicted"/>
<sequence length="91" mass="9928">MRRSFTALTFAATVLLVAASPALAGPHDGGEGWYGLTTDKVVTNFGFALIAFFPLFVFTMSMIQYGLDKRKDRRKKAAKARSSAAHWAGGW</sequence>
<evidence type="ECO:0000313" key="3">
    <source>
        <dbReference type="EMBL" id="UUY01644.1"/>
    </source>
</evidence>
<protein>
    <submittedName>
        <fullName evidence="3">Uncharacterized protein</fullName>
    </submittedName>
</protein>
<feature type="signal peptide" evidence="2">
    <location>
        <begin position="1"/>
        <end position="24"/>
    </location>
</feature>
<keyword evidence="1" id="KW-0472">Membrane</keyword>
<reference evidence="4" key="1">
    <citation type="submission" date="2021-11" db="EMBL/GenBank/DDBJ databases">
        <title>Cultivation dependent microbiological survey of springs from the worlds oldest radium mine currently devoted to the extraction of radon-saturated water.</title>
        <authorList>
            <person name="Kapinusova G."/>
            <person name="Smrhova T."/>
            <person name="Strejcek M."/>
            <person name="Suman J."/>
            <person name="Jani K."/>
            <person name="Pajer P."/>
            <person name="Uhlik O."/>
        </authorList>
    </citation>
    <scope>NUCLEOTIDE SEQUENCE [LARGE SCALE GENOMIC DNA]</scope>
    <source>
        <strain evidence="4">J379</strain>
    </source>
</reference>
<feature type="transmembrane region" description="Helical" evidence="1">
    <location>
        <begin position="48"/>
        <end position="67"/>
    </location>
</feature>
<keyword evidence="2" id="KW-0732">Signal</keyword>
<dbReference type="Proteomes" id="UP001058860">
    <property type="component" value="Chromosome"/>
</dbReference>
<name>A0ABY5PAE2_9ACTN</name>
<gene>
    <name evidence="3" type="ORF">LRS13_12980</name>
</gene>
<evidence type="ECO:0000313" key="4">
    <source>
        <dbReference type="Proteomes" id="UP001058860"/>
    </source>
</evidence>
<feature type="chain" id="PRO_5046211071" evidence="2">
    <location>
        <begin position="25"/>
        <end position="91"/>
    </location>
</feature>
<evidence type="ECO:0000256" key="2">
    <source>
        <dbReference type="SAM" id="SignalP"/>
    </source>
</evidence>
<organism evidence="3 4">
    <name type="scientific">Svornostia abyssi</name>
    <dbReference type="NCBI Taxonomy" id="2898438"/>
    <lineage>
        <taxon>Bacteria</taxon>
        <taxon>Bacillati</taxon>
        <taxon>Actinomycetota</taxon>
        <taxon>Thermoleophilia</taxon>
        <taxon>Solirubrobacterales</taxon>
        <taxon>Baekduiaceae</taxon>
        <taxon>Svornostia</taxon>
    </lineage>
</organism>